<evidence type="ECO:0000313" key="2">
    <source>
        <dbReference type="EMBL" id="KAG8462445.1"/>
    </source>
</evidence>
<protein>
    <recommendedName>
        <fullName evidence="1">Glutaredoxin domain-containing protein</fullName>
    </recommendedName>
</protein>
<feature type="domain" description="Glutaredoxin" evidence="1">
    <location>
        <begin position="71"/>
        <end position="141"/>
    </location>
</feature>
<accession>A0A8J5XNI2</accession>
<dbReference type="OMA" id="INTVIKV"/>
<dbReference type="GO" id="GO:0005737">
    <property type="term" value="C:cytoplasm"/>
    <property type="evidence" value="ECO:0007669"/>
    <property type="project" value="TreeGrafter"/>
</dbReference>
<dbReference type="SUPFAM" id="SSF52833">
    <property type="entry name" value="Thioredoxin-like"/>
    <property type="match status" value="1"/>
</dbReference>
<evidence type="ECO:0000313" key="3">
    <source>
        <dbReference type="Proteomes" id="UP000751190"/>
    </source>
</evidence>
<dbReference type="Pfam" id="PF00462">
    <property type="entry name" value="Glutaredoxin"/>
    <property type="match status" value="1"/>
</dbReference>
<reference evidence="2" key="1">
    <citation type="submission" date="2021-05" db="EMBL/GenBank/DDBJ databases">
        <title>The genome of the haptophyte Pavlova lutheri (Diacronema luteri, Pavlovales) - a model for lipid biosynthesis in eukaryotic algae.</title>
        <authorList>
            <person name="Hulatt C.J."/>
            <person name="Posewitz M.C."/>
        </authorList>
    </citation>
    <scope>NUCLEOTIDE SEQUENCE</scope>
    <source>
        <strain evidence="2">NIVA-4/92</strain>
    </source>
</reference>
<dbReference type="AlphaFoldDB" id="A0A8J5XNI2"/>
<dbReference type="OrthoDB" id="418495at2759"/>
<dbReference type="InterPro" id="IPR002109">
    <property type="entry name" value="Glutaredoxin"/>
</dbReference>
<gene>
    <name evidence="2" type="ORF">KFE25_010270</name>
</gene>
<sequence length="170" mass="17201">MLVILVLAGAGAPRSPSALLGAASAIVTPLLKPVYRLQAPAQARLFGLASGGYDGAAARLAVQATIKSAPVVVYSYPISPFCVEAIAVLRSAGVKESCFKVVEPGAEWFLLGPAGSATRAALAELYGQTSLPHIFIGGESIGGLFSGTPGLNALVADGSLEARLRAARAL</sequence>
<dbReference type="InterPro" id="IPR036249">
    <property type="entry name" value="Thioredoxin-like_sf"/>
</dbReference>
<dbReference type="Gene3D" id="3.40.30.10">
    <property type="entry name" value="Glutaredoxin"/>
    <property type="match status" value="1"/>
</dbReference>
<dbReference type="GO" id="GO:0015038">
    <property type="term" value="F:glutathione disulfide oxidoreductase activity"/>
    <property type="evidence" value="ECO:0007669"/>
    <property type="project" value="TreeGrafter"/>
</dbReference>
<dbReference type="Proteomes" id="UP000751190">
    <property type="component" value="Unassembled WGS sequence"/>
</dbReference>
<evidence type="ECO:0000259" key="1">
    <source>
        <dbReference type="Pfam" id="PF00462"/>
    </source>
</evidence>
<dbReference type="PROSITE" id="PS51354">
    <property type="entry name" value="GLUTAREDOXIN_2"/>
    <property type="match status" value="1"/>
</dbReference>
<dbReference type="PANTHER" id="PTHR45694">
    <property type="entry name" value="GLUTAREDOXIN 2"/>
    <property type="match status" value="1"/>
</dbReference>
<keyword evidence="3" id="KW-1185">Reference proteome</keyword>
<dbReference type="PANTHER" id="PTHR45694:SF18">
    <property type="entry name" value="GLUTAREDOXIN-1-RELATED"/>
    <property type="match status" value="1"/>
</dbReference>
<dbReference type="EMBL" id="JAGTXO010000020">
    <property type="protein sequence ID" value="KAG8462445.1"/>
    <property type="molecule type" value="Genomic_DNA"/>
</dbReference>
<proteinExistence type="predicted"/>
<name>A0A8J5XNI2_DIALT</name>
<dbReference type="GO" id="GO:0034599">
    <property type="term" value="P:cellular response to oxidative stress"/>
    <property type="evidence" value="ECO:0007669"/>
    <property type="project" value="TreeGrafter"/>
</dbReference>
<comment type="caution">
    <text evidence="2">The sequence shown here is derived from an EMBL/GenBank/DDBJ whole genome shotgun (WGS) entry which is preliminary data.</text>
</comment>
<organism evidence="2 3">
    <name type="scientific">Diacronema lutheri</name>
    <name type="common">Unicellular marine alga</name>
    <name type="synonym">Monochrysis lutheri</name>
    <dbReference type="NCBI Taxonomy" id="2081491"/>
    <lineage>
        <taxon>Eukaryota</taxon>
        <taxon>Haptista</taxon>
        <taxon>Haptophyta</taxon>
        <taxon>Pavlovophyceae</taxon>
        <taxon>Pavlovales</taxon>
        <taxon>Pavlovaceae</taxon>
        <taxon>Diacronema</taxon>
    </lineage>
</organism>